<organism evidence="2 3">
    <name type="scientific">Aureobasidium namibiae CBS 147.97</name>
    <dbReference type="NCBI Taxonomy" id="1043004"/>
    <lineage>
        <taxon>Eukaryota</taxon>
        <taxon>Fungi</taxon>
        <taxon>Dikarya</taxon>
        <taxon>Ascomycota</taxon>
        <taxon>Pezizomycotina</taxon>
        <taxon>Dothideomycetes</taxon>
        <taxon>Dothideomycetidae</taxon>
        <taxon>Dothideales</taxon>
        <taxon>Saccotheciaceae</taxon>
        <taxon>Aureobasidium</taxon>
    </lineage>
</organism>
<dbReference type="HOGENOM" id="CLU_1618667_0_0_1"/>
<protein>
    <submittedName>
        <fullName evidence="2">Uncharacterized protein</fullName>
    </submittedName>
</protein>
<keyword evidence="3" id="KW-1185">Reference proteome</keyword>
<dbReference type="AlphaFoldDB" id="A0A074WHR1"/>
<dbReference type="RefSeq" id="XP_013426732.1">
    <property type="nucleotide sequence ID" value="XM_013571278.1"/>
</dbReference>
<proteinExistence type="predicted"/>
<dbReference type="GeneID" id="25413723"/>
<reference evidence="2 3" key="1">
    <citation type="journal article" date="2014" name="BMC Genomics">
        <title>Genome sequencing of four Aureobasidium pullulans varieties: biotechnological potential, stress tolerance, and description of new species.</title>
        <authorList>
            <person name="Gostin Ar C."/>
            <person name="Ohm R.A."/>
            <person name="Kogej T."/>
            <person name="Sonjak S."/>
            <person name="Turk M."/>
            <person name="Zajc J."/>
            <person name="Zalar P."/>
            <person name="Grube M."/>
            <person name="Sun H."/>
            <person name="Han J."/>
            <person name="Sharma A."/>
            <person name="Chiniquy J."/>
            <person name="Ngan C.Y."/>
            <person name="Lipzen A."/>
            <person name="Barry K."/>
            <person name="Grigoriev I.V."/>
            <person name="Gunde-Cimerman N."/>
        </authorList>
    </citation>
    <scope>NUCLEOTIDE SEQUENCE [LARGE SCALE GENOMIC DNA]</scope>
    <source>
        <strain evidence="2 3">CBS 147.97</strain>
    </source>
</reference>
<name>A0A074WHR1_9PEZI</name>
<sequence>MALYIKFLGKFFLHQFVIYLCYAPEQASLAENFFHLLGHGYMDRGQSSHIGQLAQTFTQWAKEKTPAHTNKKVYEDHVDPLRAQTAEESQKYAKITADNQTEAEEAHSPEVQDTLEALHQLHSRMPDIVVELEASVKAMHLEYGRTEGRLKRDIESNGVQELKT</sequence>
<evidence type="ECO:0000313" key="2">
    <source>
        <dbReference type="EMBL" id="KEQ72578.1"/>
    </source>
</evidence>
<gene>
    <name evidence="2" type="ORF">M436DRAFT_64574</name>
</gene>
<accession>A0A074WHR1</accession>
<feature type="region of interest" description="Disordered" evidence="1">
    <location>
        <begin position="86"/>
        <end position="110"/>
    </location>
</feature>
<dbReference type="Proteomes" id="UP000027730">
    <property type="component" value="Unassembled WGS sequence"/>
</dbReference>
<dbReference type="EMBL" id="KL584711">
    <property type="protein sequence ID" value="KEQ72578.1"/>
    <property type="molecule type" value="Genomic_DNA"/>
</dbReference>
<evidence type="ECO:0000256" key="1">
    <source>
        <dbReference type="SAM" id="MobiDB-lite"/>
    </source>
</evidence>
<evidence type="ECO:0000313" key="3">
    <source>
        <dbReference type="Proteomes" id="UP000027730"/>
    </source>
</evidence>